<evidence type="ECO:0000256" key="4">
    <source>
        <dbReference type="ARBA" id="ARBA00022723"/>
    </source>
</evidence>
<evidence type="ECO:0000256" key="7">
    <source>
        <dbReference type="ARBA" id="ARBA00023049"/>
    </source>
</evidence>
<proteinExistence type="inferred from homology"/>
<dbReference type="PROSITE" id="PS51885">
    <property type="entry name" value="NEPRILYSIN"/>
    <property type="match status" value="1"/>
</dbReference>
<dbReference type="SUPFAM" id="SSF55486">
    <property type="entry name" value="Metalloproteases ('zincins'), catalytic domain"/>
    <property type="match status" value="2"/>
</dbReference>
<dbReference type="GO" id="GO:0005886">
    <property type="term" value="C:plasma membrane"/>
    <property type="evidence" value="ECO:0007669"/>
    <property type="project" value="TreeGrafter"/>
</dbReference>
<comment type="cofactor">
    <cofactor evidence="1">
        <name>Zn(2+)</name>
        <dbReference type="ChEBI" id="CHEBI:29105"/>
    </cofactor>
</comment>
<feature type="domain" description="Peptidase M13 N-terminal" evidence="10">
    <location>
        <begin position="860"/>
        <end position="1285"/>
    </location>
</feature>
<evidence type="ECO:0000256" key="8">
    <source>
        <dbReference type="SAM" id="Phobius"/>
    </source>
</evidence>
<evidence type="ECO:0000256" key="1">
    <source>
        <dbReference type="ARBA" id="ARBA00001947"/>
    </source>
</evidence>
<reference evidence="11 12" key="1">
    <citation type="submission" date="2020-04" db="EMBL/GenBank/DDBJ databases">
        <authorList>
            <person name="Laetsch R D."/>
            <person name="Stevens L."/>
            <person name="Kumar S."/>
            <person name="Blaxter L. M."/>
        </authorList>
    </citation>
    <scope>NUCLEOTIDE SEQUENCE [LARGE SCALE GENOMIC DNA]</scope>
</reference>
<dbReference type="InterPro" id="IPR024079">
    <property type="entry name" value="MetalloPept_cat_dom_sf"/>
</dbReference>
<dbReference type="InterPro" id="IPR042089">
    <property type="entry name" value="Peptidase_M13_dom_2"/>
</dbReference>
<dbReference type="GO" id="GO:0046872">
    <property type="term" value="F:metal ion binding"/>
    <property type="evidence" value="ECO:0007669"/>
    <property type="project" value="UniProtKB-KW"/>
</dbReference>
<dbReference type="EMBL" id="CADEPM010000012">
    <property type="protein sequence ID" value="CAB3411008.1"/>
    <property type="molecule type" value="Genomic_DNA"/>
</dbReference>
<evidence type="ECO:0000313" key="12">
    <source>
        <dbReference type="Proteomes" id="UP000494206"/>
    </source>
</evidence>
<evidence type="ECO:0000256" key="6">
    <source>
        <dbReference type="ARBA" id="ARBA00022833"/>
    </source>
</evidence>
<dbReference type="PRINTS" id="PR00786">
    <property type="entry name" value="NEPRILYSIN"/>
</dbReference>
<organism evidence="11 12">
    <name type="scientific">Caenorhabditis bovis</name>
    <dbReference type="NCBI Taxonomy" id="2654633"/>
    <lineage>
        <taxon>Eukaryota</taxon>
        <taxon>Metazoa</taxon>
        <taxon>Ecdysozoa</taxon>
        <taxon>Nematoda</taxon>
        <taxon>Chromadorea</taxon>
        <taxon>Rhabditida</taxon>
        <taxon>Rhabditina</taxon>
        <taxon>Rhabditomorpha</taxon>
        <taxon>Rhabditoidea</taxon>
        <taxon>Rhabditidae</taxon>
        <taxon>Peloderinae</taxon>
        <taxon>Caenorhabditis</taxon>
    </lineage>
</organism>
<keyword evidence="8" id="KW-0472">Membrane</keyword>
<evidence type="ECO:0000259" key="9">
    <source>
        <dbReference type="Pfam" id="PF01431"/>
    </source>
</evidence>
<dbReference type="Gene3D" id="1.10.1380.10">
    <property type="entry name" value="Neutral endopeptidase , domain2"/>
    <property type="match status" value="2"/>
</dbReference>
<dbReference type="GO" id="GO:0004222">
    <property type="term" value="F:metalloendopeptidase activity"/>
    <property type="evidence" value="ECO:0007669"/>
    <property type="project" value="InterPro"/>
</dbReference>
<feature type="domain" description="Peptidase M13 C-terminal" evidence="9">
    <location>
        <begin position="1346"/>
        <end position="1559"/>
    </location>
</feature>
<feature type="domain" description="Peptidase M13 N-terminal" evidence="10">
    <location>
        <begin position="87"/>
        <end position="532"/>
    </location>
</feature>
<dbReference type="Gene3D" id="3.40.390.10">
    <property type="entry name" value="Collagenase (Catalytic Domain)"/>
    <property type="match status" value="2"/>
</dbReference>
<dbReference type="PANTHER" id="PTHR11733:SF240">
    <property type="entry name" value="GH14155P-RELATED"/>
    <property type="match status" value="1"/>
</dbReference>
<keyword evidence="4" id="KW-0479">Metal-binding</keyword>
<evidence type="ECO:0000256" key="5">
    <source>
        <dbReference type="ARBA" id="ARBA00022801"/>
    </source>
</evidence>
<keyword evidence="8" id="KW-0812">Transmembrane</keyword>
<dbReference type="Pfam" id="PF01431">
    <property type="entry name" value="Peptidase_M13"/>
    <property type="match status" value="2"/>
</dbReference>
<protein>
    <recommendedName>
        <fullName evidence="13">Peptidase M13 C-terminal domain-containing protein</fullName>
    </recommendedName>
</protein>
<keyword evidence="6" id="KW-0862">Zinc</keyword>
<dbReference type="InterPro" id="IPR018497">
    <property type="entry name" value="Peptidase_M13_C"/>
</dbReference>
<dbReference type="CDD" id="cd08662">
    <property type="entry name" value="M13"/>
    <property type="match status" value="2"/>
</dbReference>
<sequence>MVNVVQTVLLVGIFLAATGTLGVAIAILVNVLNNNNNNPKPSPPGPSPNVVLNVPQPPEISSSDDRFAQFQQVAQLFHSMVNTSVDPCDDFYAYTCGNFNGDMSFDVSDNSNIADMVDQLLNDKYIASAPLPVQQTRWYFDKCIEARSNWNKLVADGSFVMNKINALSAGEPGFESRTAVPFPMLNQTANVDAFPDGFGLPYLVGTLAGEEGIYTFVSPYVDTNWKDPAGPDGYAYFIDQPTTFLPNTYYLKSWDSSKVALTTSILSTMNILAQTQGITLNQTLLKMDVDDIVQLDYLLATVFSTDDTTRRQYERSYNPNTIGQLQQNFDKTIFNWHMFIPLATGKSDEALARVLNDPNYNYFIVMEPVKLKLLLDNMNPSNKLGITPRAVVNYLFYRLVDAYSDFLPNPDQDDVIRPITVLSKGHRGKPKHIVPDERRFSRRQVDDVSIAQYECAAETISQMQYANARVFVDNIYPTPESRAAVRDHVARIASSIVVGFRSMIDQLDWMTASTKSGAYNKIDNLVKNIAYPEWITDDIALSKYHATMNFTKNTDYLSMLTNTNDFNLYSQWIQLVQDAADRTGFNGPPGVTNAWYQPEVNSITFPAGILKQPFYDFKWPAAVNFGAMGVIAGHELTHGFDDEGVQWDGTGILSGWMDDQSKADFVKMAQCVVDEYSGFCPLNKTAYGKAACVDGAQTQGENIADNGGIHSAFRAYKNYVDLYGADPVLPDDKFQYFTADQLFFLSFAQVWCQLPPSDARMLRQLLVDVHSPSVYRVWGTIQNFPAFKNAFNCPVSKYAPEKHCNVWVSDTKPTYGLPLTKTDLNIVPEAPITARDIPKFNAYQSAVDYYSKSVNLAVDPCDDFYAYACGSFNQPVSFSTARARNLVYMAQQLRDPNYQAVIKNSTALTKEKRLFDECVKATQSQDTENQILINKNYTGKKMETLKGYLKQDFTLLTGGIADRPNRQQLADALGHLSFVEAVDTYVSPLVDTYWVENSRGYEMFLDQNSGYLAKTYYQPKAWAIERPKYLSSTLAVLKRYAHEQGVELPDDTEKRLGDVLDFEQMIAINYSTDDDKRRQFKRSWNLKNVSDLNNLYPFIDWPTYLQHVPETARALVTNGNYQISVMENEMLRKFSTAYSTLDADKLVNLLYIRLLLANTQFIPSYATAFAGMPDESVTLGLSRRRRRLVNAFKFPPSVGDNVDNGPSCAGVANELMQFSNGRVFVDYMYPTEADVQNIRNSAGGIINNIVSSFQGMIEQLDWMDADTKKKALAKTDTLQKNIAFPDWIKNDTALDAYYGPLDISDTDNYYDIYDKLIKFNIYLQYNQLTFASTDRSDFLGQPGTVNAWYQPELNSITFPAGILVPPYFHPQWPPSINYGGMGLVAGHELTHGFDDQGVQWDGVGNLNEWMSPDSKNGFLNMTSCVVDEYNHFCPLDSAKYSPNCVKGSQTQGENIADNGGIHAAYRGYRTHQSLDGPDARLPDRLFGQFTHDQLFFLNFAQVWCEIRRSDDDLYKQIMVDPHSPSMYRVFGTIQNFPAFQTAFNCPTGSKSAPADHCRVWVPSRYQ</sequence>
<feature type="domain" description="Peptidase M13 C-terminal" evidence="9">
    <location>
        <begin position="593"/>
        <end position="806"/>
    </location>
</feature>
<dbReference type="OrthoDB" id="6475849at2759"/>
<comment type="similarity">
    <text evidence="2">Belongs to the peptidase M13 family.</text>
</comment>
<keyword evidence="7" id="KW-0482">Metalloprotease</keyword>
<dbReference type="InterPro" id="IPR008753">
    <property type="entry name" value="Peptidase_M13_N"/>
</dbReference>
<keyword evidence="12" id="KW-1185">Reference proteome</keyword>
<keyword evidence="8" id="KW-1133">Transmembrane helix</keyword>
<dbReference type="Proteomes" id="UP000494206">
    <property type="component" value="Unassembled WGS sequence"/>
</dbReference>
<comment type="caution">
    <text evidence="11">The sequence shown here is derived from an EMBL/GenBank/DDBJ whole genome shotgun (WGS) entry which is preliminary data.</text>
</comment>
<dbReference type="InterPro" id="IPR000718">
    <property type="entry name" value="Peptidase_M13"/>
</dbReference>
<accession>A0A8S1FAW8</accession>
<keyword evidence="5" id="KW-0378">Hydrolase</keyword>
<dbReference type="GO" id="GO:0016485">
    <property type="term" value="P:protein processing"/>
    <property type="evidence" value="ECO:0007669"/>
    <property type="project" value="TreeGrafter"/>
</dbReference>
<evidence type="ECO:0000256" key="2">
    <source>
        <dbReference type="ARBA" id="ARBA00007357"/>
    </source>
</evidence>
<keyword evidence="3" id="KW-0645">Protease</keyword>
<name>A0A8S1FAW8_9PELO</name>
<evidence type="ECO:0000313" key="11">
    <source>
        <dbReference type="EMBL" id="CAB3411008.1"/>
    </source>
</evidence>
<feature type="transmembrane region" description="Helical" evidence="8">
    <location>
        <begin position="7"/>
        <end position="32"/>
    </location>
</feature>
<evidence type="ECO:0000259" key="10">
    <source>
        <dbReference type="Pfam" id="PF05649"/>
    </source>
</evidence>
<dbReference type="Pfam" id="PF05649">
    <property type="entry name" value="Peptidase_M13_N"/>
    <property type="match status" value="2"/>
</dbReference>
<evidence type="ECO:0000256" key="3">
    <source>
        <dbReference type="ARBA" id="ARBA00022670"/>
    </source>
</evidence>
<dbReference type="PANTHER" id="PTHR11733">
    <property type="entry name" value="ZINC METALLOPROTEASE FAMILY M13 NEPRILYSIN-RELATED"/>
    <property type="match status" value="1"/>
</dbReference>
<evidence type="ECO:0008006" key="13">
    <source>
        <dbReference type="Google" id="ProtNLM"/>
    </source>
</evidence>
<gene>
    <name evidence="11" type="ORF">CBOVIS_LOCUS12450</name>
</gene>